<organism evidence="4 5">
    <name type="scientific">Epicoccum nigrum</name>
    <name type="common">Soil fungus</name>
    <name type="synonym">Epicoccum purpurascens</name>
    <dbReference type="NCBI Taxonomy" id="105696"/>
    <lineage>
        <taxon>Eukaryota</taxon>
        <taxon>Fungi</taxon>
        <taxon>Dikarya</taxon>
        <taxon>Ascomycota</taxon>
        <taxon>Pezizomycotina</taxon>
        <taxon>Dothideomycetes</taxon>
        <taxon>Pleosporomycetidae</taxon>
        <taxon>Pleosporales</taxon>
        <taxon>Pleosporineae</taxon>
        <taxon>Didymellaceae</taxon>
        <taxon>Epicoccum</taxon>
    </lineage>
</organism>
<dbReference type="PANTHER" id="PTHR11820">
    <property type="entry name" value="ACYLPYRUVASE"/>
    <property type="match status" value="1"/>
</dbReference>
<protein>
    <recommendedName>
        <fullName evidence="3">Fumarylacetoacetase-like C-terminal domain-containing protein</fullName>
    </recommendedName>
</protein>
<evidence type="ECO:0000256" key="2">
    <source>
        <dbReference type="ARBA" id="ARBA00022723"/>
    </source>
</evidence>
<keyword evidence="5" id="KW-1185">Reference proteome</keyword>
<evidence type="ECO:0000313" key="4">
    <source>
        <dbReference type="EMBL" id="OSS50923.1"/>
    </source>
</evidence>
<reference evidence="4 5" key="1">
    <citation type="journal article" date="2017" name="Genome Announc.">
        <title>Genome sequence of the saprophytic ascomycete Epicoccum nigrum ICMP 19927 strain isolated from New Zealand.</title>
        <authorList>
            <person name="Fokin M."/>
            <person name="Fleetwood D."/>
            <person name="Weir B.S."/>
            <person name="Villas-Boas S.G."/>
        </authorList>
    </citation>
    <scope>NUCLEOTIDE SEQUENCE [LARGE SCALE GENOMIC DNA]</scope>
    <source>
        <strain evidence="4 5">ICMP 19927</strain>
    </source>
</reference>
<dbReference type="FunFam" id="3.90.850.10:FF:000002">
    <property type="entry name" value="2-hydroxyhepta-2,4-diene-1,7-dioate isomerase"/>
    <property type="match status" value="1"/>
</dbReference>
<dbReference type="PANTHER" id="PTHR11820:SF100">
    <property type="entry name" value="FUMARYLACETOACETATE HYDROLASE FAMILY PROTEIN (AFU_ORTHOLOGUE AFUA_4G01490)"/>
    <property type="match status" value="1"/>
</dbReference>
<dbReference type="STRING" id="105696.A0A1Y2M4D5"/>
<accession>A0A1Y2M4D5</accession>
<dbReference type="GO" id="GO:0050163">
    <property type="term" value="F:oxaloacetate tautomerase activity"/>
    <property type="evidence" value="ECO:0007669"/>
    <property type="project" value="UniProtKB-ARBA"/>
</dbReference>
<evidence type="ECO:0000313" key="5">
    <source>
        <dbReference type="Proteomes" id="UP000193240"/>
    </source>
</evidence>
<gene>
    <name evidence="4" type="ORF">B5807_04642</name>
</gene>
<evidence type="ECO:0000256" key="1">
    <source>
        <dbReference type="ARBA" id="ARBA00010211"/>
    </source>
</evidence>
<dbReference type="InterPro" id="IPR011234">
    <property type="entry name" value="Fumarylacetoacetase-like_C"/>
</dbReference>
<proteinExistence type="inferred from homology"/>
<dbReference type="Proteomes" id="UP000193240">
    <property type="component" value="Unassembled WGS sequence"/>
</dbReference>
<dbReference type="AlphaFoldDB" id="A0A1Y2M4D5"/>
<comment type="similarity">
    <text evidence="1">Belongs to the FAH family.</text>
</comment>
<dbReference type="GO" id="GO:0006107">
    <property type="term" value="P:oxaloacetate metabolic process"/>
    <property type="evidence" value="ECO:0007669"/>
    <property type="project" value="UniProtKB-ARBA"/>
</dbReference>
<dbReference type="SUPFAM" id="SSF56529">
    <property type="entry name" value="FAH"/>
    <property type="match status" value="1"/>
</dbReference>
<dbReference type="OMA" id="WTRLVRY"/>
<dbReference type="InterPro" id="IPR036663">
    <property type="entry name" value="Fumarylacetoacetase_C_sf"/>
</dbReference>
<dbReference type="Gene3D" id="3.90.850.10">
    <property type="entry name" value="Fumarylacetoacetase-like, C-terminal domain"/>
    <property type="match status" value="1"/>
</dbReference>
<dbReference type="Pfam" id="PF01557">
    <property type="entry name" value="FAA_hydrolase"/>
    <property type="match status" value="1"/>
</dbReference>
<dbReference type="GO" id="GO:0046872">
    <property type="term" value="F:metal ion binding"/>
    <property type="evidence" value="ECO:0007669"/>
    <property type="project" value="UniProtKB-KW"/>
</dbReference>
<dbReference type="EMBL" id="KZ107841">
    <property type="protein sequence ID" value="OSS50923.1"/>
    <property type="molecule type" value="Genomic_DNA"/>
</dbReference>
<dbReference type="InParanoid" id="A0A1Y2M4D5"/>
<name>A0A1Y2M4D5_EPING</name>
<keyword evidence="2" id="KW-0479">Metal-binding</keyword>
<feature type="domain" description="Fumarylacetoacetase-like C-terminal" evidence="3">
    <location>
        <begin position="84"/>
        <end position="294"/>
    </location>
</feature>
<evidence type="ECO:0000259" key="3">
    <source>
        <dbReference type="Pfam" id="PF01557"/>
    </source>
</evidence>
<sequence>MFTKLVAWERFIRYVPQGQSQTIRYGDPIITESEVDRIAEIAEEGKLQVKVLQGDHPLSAIPTGQIEKVARLLGPLEPTDVPIIRCIGLNYKTHILETGRPLPTCPTVFTKPGPAIADFGEPVPIPIFAQEQCDYEGELVIVIGKDAKNVSEADALDYVAGYTVGNDVSARDWQREAGKAGPVPQWSFSKSFDKYAPLGPCIVSTSLLGEANTQSLKTIVNGEVRQESNTADLYFDVQKLIAFCSQGQTLQRGSLIMTGTPGGVGLFMNPKTFLKDGDKVDVEIGGIGRLSNTMSFEK</sequence>